<organism evidence="1 2">
    <name type="scientific">Thermoanaerobaculum aquaticum</name>
    <dbReference type="NCBI Taxonomy" id="1312852"/>
    <lineage>
        <taxon>Bacteria</taxon>
        <taxon>Pseudomonadati</taxon>
        <taxon>Acidobacteriota</taxon>
        <taxon>Thermoanaerobaculia</taxon>
        <taxon>Thermoanaerobaculales</taxon>
        <taxon>Thermoanaerobaculaceae</taxon>
        <taxon>Thermoanaerobaculum</taxon>
    </lineage>
</organism>
<protein>
    <submittedName>
        <fullName evidence="1">Uncharacterized protein</fullName>
    </submittedName>
</protein>
<sequence>MSGCLIAALVILTLLLLFFWPAGRARFRNVLIRDLRRHLEFLLKVTRDGSFLILEDGKSSRFLQFRKATDNKGGGFLVLDFPDAPWSRCYFEGIARALTDHGVNFTMVETESLECPRFLEVQNIVSAEEAHEIAKILFRELGFAEDAKVNVLLHASGVERVGRSVKG</sequence>
<comment type="caution">
    <text evidence="1">The sequence shown here is derived from an EMBL/GenBank/DDBJ whole genome shotgun (WGS) entry which is preliminary data.</text>
</comment>
<reference evidence="1 2" key="1">
    <citation type="submission" date="2014-04" db="EMBL/GenBank/DDBJ databases">
        <title>The Genome Sequence of Thermoanaerobaculum aquaticum MP-01, The First Cultivated Group 23 Acidobacterium.</title>
        <authorList>
            <person name="Stamps B.W."/>
            <person name="Losey N.A."/>
            <person name="Lawson P.A."/>
            <person name="Stevenson B.S."/>
        </authorList>
    </citation>
    <scope>NUCLEOTIDE SEQUENCE [LARGE SCALE GENOMIC DNA]</scope>
    <source>
        <strain evidence="1 2">MP-01</strain>
    </source>
</reference>
<accession>A0A062XXN9</accession>
<evidence type="ECO:0000313" key="1">
    <source>
        <dbReference type="EMBL" id="KDA52861.1"/>
    </source>
</evidence>
<dbReference type="STRING" id="1312852.EG19_09390"/>
<dbReference type="AlphaFoldDB" id="A0A062XXN9"/>
<dbReference type="Proteomes" id="UP000027284">
    <property type="component" value="Unassembled WGS sequence"/>
</dbReference>
<evidence type="ECO:0000313" key="2">
    <source>
        <dbReference type="Proteomes" id="UP000027284"/>
    </source>
</evidence>
<dbReference type="EMBL" id="JMFG01000043">
    <property type="protein sequence ID" value="KDA52861.1"/>
    <property type="molecule type" value="Genomic_DNA"/>
</dbReference>
<gene>
    <name evidence="1" type="ORF">EG19_09390</name>
</gene>
<dbReference type="RefSeq" id="WP_038050566.1">
    <property type="nucleotide sequence ID" value="NZ_JMFG01000043.1"/>
</dbReference>
<keyword evidence="2" id="KW-1185">Reference proteome</keyword>
<name>A0A062XXN9_9BACT</name>
<dbReference type="OrthoDB" id="9988426at2"/>
<proteinExistence type="predicted"/>